<evidence type="ECO:0000256" key="1">
    <source>
        <dbReference type="ARBA" id="ARBA00005915"/>
    </source>
</evidence>
<evidence type="ECO:0000256" key="7">
    <source>
        <dbReference type="SAM" id="MobiDB-lite"/>
    </source>
</evidence>
<evidence type="ECO:0000256" key="6">
    <source>
        <dbReference type="SAM" id="Coils"/>
    </source>
</evidence>
<sequence length="664" mass="70445">MIVTPAWLPAIHRFVRPGRCKSPGFPSQSFQASRGPERDRPDPSSQSIALVMTPPASALPVEAPQAFLGVARSLTDKLWRDRLDGRGAAQALAIVQRHQLPELLARVLAGRGVDIDAVSDFLDPTIRKLLPDPFTVTEMETAAKRIADAATKGEKVAIFGDYDVDGATSAALLAWHLRHCGLDPLIHIPDRIFEGYGPNTEAVRALAAKGATLLITVDCGTTSIEPLAEAKRLGMSVVVIDHHQAGTELPVVDALVNPNRLDDLSGLGHLAAVGLVLVTLVAVNRELRQRGFWTSEMPEPDLLGMLHHVALGTVADVAPLIGLNRAFVAKGLIAMRRRDHVGHTALMDVARLNGPPEAWHLGFMLGPRVNAGGRIGRADLGVRLLLEGDSVEAARIAAELDRLNSERRVIEQAAEAQAEAEALASIGLEDKLAVIVTASEGWHPGVVGLVASRLKEKFSRPAFAIALEPGGIGTGSGRSIAGVDLGKAVRQAVADGILLKGGGHAMAAGVTLRKEKLAEFRAYLETALARDVAEARHVNELYIDGAVTARAVTPELAATLNRAGPFGSGNPEPVLALPAHQLVFADEVGQAHLRLRFKAGDGAIVNGIAFRSVGQKLGNALLANRGQQMHVAGSLSVDRYQGAERVQFRVVDVALPDQGPSVIR</sequence>
<dbReference type="GO" id="GO:0006310">
    <property type="term" value="P:DNA recombination"/>
    <property type="evidence" value="ECO:0007669"/>
    <property type="project" value="InterPro"/>
</dbReference>
<keyword evidence="3" id="KW-0540">Nuclease</keyword>
<dbReference type="Proteomes" id="UP000183174">
    <property type="component" value="Unassembled WGS sequence"/>
</dbReference>
<accession>A0A1C3VWT9</accession>
<reference evidence="11 12" key="1">
    <citation type="submission" date="2016-08" db="EMBL/GenBank/DDBJ databases">
        <authorList>
            <person name="Seilhamer J.J."/>
        </authorList>
    </citation>
    <scope>NUCLEOTIDE SEQUENCE [LARGE SCALE GENOMIC DNA]</scope>
    <source>
        <strain evidence="11 12">CCBAU 10071</strain>
    </source>
</reference>
<keyword evidence="5 11" id="KW-0269">Exonuclease</keyword>
<evidence type="ECO:0000256" key="3">
    <source>
        <dbReference type="ARBA" id="ARBA00022722"/>
    </source>
</evidence>
<evidence type="ECO:0000256" key="4">
    <source>
        <dbReference type="ARBA" id="ARBA00022801"/>
    </source>
</evidence>
<dbReference type="GO" id="GO:0006281">
    <property type="term" value="P:DNA repair"/>
    <property type="evidence" value="ECO:0007669"/>
    <property type="project" value="InterPro"/>
</dbReference>
<keyword evidence="6" id="KW-0175">Coiled coil</keyword>
<dbReference type="EMBL" id="FMAE01000004">
    <property type="protein sequence ID" value="SCB32153.1"/>
    <property type="molecule type" value="Genomic_DNA"/>
</dbReference>
<feature type="region of interest" description="Disordered" evidence="7">
    <location>
        <begin position="19"/>
        <end position="48"/>
    </location>
</feature>
<dbReference type="SUPFAM" id="SSF64182">
    <property type="entry name" value="DHH phosphoesterases"/>
    <property type="match status" value="1"/>
</dbReference>
<comment type="similarity">
    <text evidence="1">Belongs to the RecJ family.</text>
</comment>
<name>A0A1C3VWT9_9BRAD</name>
<dbReference type="Pfam" id="PF01368">
    <property type="entry name" value="DHH"/>
    <property type="match status" value="1"/>
</dbReference>
<protein>
    <recommendedName>
        <fullName evidence="2">Single-stranded-DNA-specific exonuclease RecJ</fullName>
    </recommendedName>
</protein>
<dbReference type="GO" id="GO:0008409">
    <property type="term" value="F:5'-3' exonuclease activity"/>
    <property type="evidence" value="ECO:0007669"/>
    <property type="project" value="InterPro"/>
</dbReference>
<dbReference type="Pfam" id="PF17768">
    <property type="entry name" value="RecJ_OB"/>
    <property type="match status" value="1"/>
</dbReference>
<keyword evidence="4" id="KW-0378">Hydrolase</keyword>
<dbReference type="AlphaFoldDB" id="A0A1C3VWT9"/>
<evidence type="ECO:0000313" key="11">
    <source>
        <dbReference type="EMBL" id="SCB32153.1"/>
    </source>
</evidence>
<organism evidence="11 12">
    <name type="scientific">Bradyrhizobium yuanmingense</name>
    <dbReference type="NCBI Taxonomy" id="108015"/>
    <lineage>
        <taxon>Bacteria</taxon>
        <taxon>Pseudomonadati</taxon>
        <taxon>Pseudomonadota</taxon>
        <taxon>Alphaproteobacteria</taxon>
        <taxon>Hyphomicrobiales</taxon>
        <taxon>Nitrobacteraceae</taxon>
        <taxon>Bradyrhizobium</taxon>
    </lineage>
</organism>
<dbReference type="InterPro" id="IPR004610">
    <property type="entry name" value="RecJ"/>
</dbReference>
<evidence type="ECO:0000259" key="9">
    <source>
        <dbReference type="Pfam" id="PF02272"/>
    </source>
</evidence>
<evidence type="ECO:0000259" key="8">
    <source>
        <dbReference type="Pfam" id="PF01368"/>
    </source>
</evidence>
<evidence type="ECO:0000256" key="5">
    <source>
        <dbReference type="ARBA" id="ARBA00022839"/>
    </source>
</evidence>
<dbReference type="Gene3D" id="3.10.310.30">
    <property type="match status" value="1"/>
</dbReference>
<dbReference type="InterPro" id="IPR003156">
    <property type="entry name" value="DHHA1_dom"/>
</dbReference>
<feature type="domain" description="DDH" evidence="8">
    <location>
        <begin position="155"/>
        <end position="277"/>
    </location>
</feature>
<evidence type="ECO:0000256" key="2">
    <source>
        <dbReference type="ARBA" id="ARBA00019841"/>
    </source>
</evidence>
<dbReference type="NCBIfam" id="TIGR00644">
    <property type="entry name" value="recJ"/>
    <property type="match status" value="1"/>
</dbReference>
<feature type="domain" description="RecJ OB" evidence="10">
    <location>
        <begin position="543"/>
        <end position="652"/>
    </location>
</feature>
<feature type="coiled-coil region" evidence="6">
    <location>
        <begin position="393"/>
        <end position="420"/>
    </location>
</feature>
<evidence type="ECO:0000259" key="10">
    <source>
        <dbReference type="Pfam" id="PF17768"/>
    </source>
</evidence>
<evidence type="ECO:0000313" key="12">
    <source>
        <dbReference type="Proteomes" id="UP000183174"/>
    </source>
</evidence>
<dbReference type="InterPro" id="IPR041122">
    <property type="entry name" value="RecJ_OB"/>
</dbReference>
<dbReference type="Gene3D" id="3.90.1640.30">
    <property type="match status" value="1"/>
</dbReference>
<proteinExistence type="inferred from homology"/>
<gene>
    <name evidence="11" type="ORF">GA0061099_1004737</name>
</gene>
<dbReference type="InterPro" id="IPR038763">
    <property type="entry name" value="DHH_sf"/>
</dbReference>
<dbReference type="Pfam" id="PF02272">
    <property type="entry name" value="DHHA1"/>
    <property type="match status" value="1"/>
</dbReference>
<dbReference type="PANTHER" id="PTHR30255:SF2">
    <property type="entry name" value="SINGLE-STRANDED-DNA-SPECIFIC EXONUCLEASE RECJ"/>
    <property type="match status" value="1"/>
</dbReference>
<dbReference type="InterPro" id="IPR051673">
    <property type="entry name" value="SSDNA_exonuclease_RecJ"/>
</dbReference>
<dbReference type="PANTHER" id="PTHR30255">
    <property type="entry name" value="SINGLE-STRANDED-DNA-SPECIFIC EXONUCLEASE RECJ"/>
    <property type="match status" value="1"/>
</dbReference>
<feature type="domain" description="DHHA1" evidence="9">
    <location>
        <begin position="434"/>
        <end position="528"/>
    </location>
</feature>
<dbReference type="InterPro" id="IPR001667">
    <property type="entry name" value="DDH_dom"/>
</dbReference>
<dbReference type="GO" id="GO:0003676">
    <property type="term" value="F:nucleic acid binding"/>
    <property type="evidence" value="ECO:0007669"/>
    <property type="project" value="InterPro"/>
</dbReference>